<name>A0AAX6MUY2_9PEZI</name>
<sequence>MAESELPSPPFVHIDGLPNFRDLGGYPVSDTKVVRRGLVFRSSEPSKVTDDGVSKLQALGITKVFDLRSAAEIEKGMRDGFGWSIKEWDGASRHFVPVFLDLDYSPEALALRYKNYASEHAEGFVAAYSDILAAAASPNNNYMPFKTILEHLASPTSSPPAPCLIHCTAGKDRTGVICGLILSLCGVPDEVVAHEYSLTDLGLKSRHEELIAHLMDNPSLRSQPEAAKRMISSQKEAMLGTLAKIRNTYGSVEKCITDLGLLSPDGIKQLQSNLIVDVDDKGVVPWQDHAELLS</sequence>
<comment type="caution">
    <text evidence="1">The sequence shown here is derived from an EMBL/GenBank/DDBJ whole genome shotgun (WGS) entry which is preliminary data.</text>
</comment>
<dbReference type="GO" id="GO:0004721">
    <property type="term" value="F:phosphoprotein phosphatase activity"/>
    <property type="evidence" value="ECO:0007669"/>
    <property type="project" value="InterPro"/>
</dbReference>
<dbReference type="InterPro" id="IPR016130">
    <property type="entry name" value="Tyr_Pase_AS"/>
</dbReference>
<evidence type="ECO:0008006" key="3">
    <source>
        <dbReference type="Google" id="ProtNLM"/>
    </source>
</evidence>
<proteinExistence type="predicted"/>
<gene>
    <name evidence="1" type="ORF">Daesc_001726</name>
</gene>
<protein>
    <recommendedName>
        <fullName evidence="3">Tyrosine specific protein phosphatases domain-containing protein</fullName>
    </recommendedName>
</protein>
<keyword evidence="2" id="KW-1185">Reference proteome</keyword>
<dbReference type="EMBL" id="JBANMG010000002">
    <property type="protein sequence ID" value="KAK6956448.1"/>
    <property type="molecule type" value="Genomic_DNA"/>
</dbReference>
<dbReference type="PANTHER" id="PTHR31126">
    <property type="entry name" value="TYROSINE-PROTEIN PHOSPHATASE"/>
    <property type="match status" value="1"/>
</dbReference>
<reference evidence="1 2" key="1">
    <citation type="journal article" date="2024" name="Front Chem Biol">
        <title>Unveiling the potential of Daldinia eschscholtzii MFLUCC 19-0629 through bioactivity and bioinformatics studies for enhanced sustainable agriculture production.</title>
        <authorList>
            <person name="Brooks S."/>
            <person name="Weaver J.A."/>
            <person name="Klomchit A."/>
            <person name="Alharthi S.A."/>
            <person name="Onlamun T."/>
            <person name="Nurani R."/>
            <person name="Vong T.K."/>
            <person name="Alberti F."/>
            <person name="Greco C."/>
        </authorList>
    </citation>
    <scope>NUCLEOTIDE SEQUENCE [LARGE SCALE GENOMIC DNA]</scope>
    <source>
        <strain evidence="1">MFLUCC 19-0629</strain>
    </source>
</reference>
<accession>A0AAX6MUY2</accession>
<dbReference type="PANTHER" id="PTHR31126:SF1">
    <property type="entry name" value="TYROSINE SPECIFIC PROTEIN PHOSPHATASES DOMAIN-CONTAINING PROTEIN"/>
    <property type="match status" value="1"/>
</dbReference>
<dbReference type="InterPro" id="IPR029021">
    <property type="entry name" value="Prot-tyrosine_phosphatase-like"/>
</dbReference>
<dbReference type="Pfam" id="PF13350">
    <property type="entry name" value="Y_phosphatase3"/>
    <property type="match status" value="1"/>
</dbReference>
<evidence type="ECO:0000313" key="2">
    <source>
        <dbReference type="Proteomes" id="UP001369815"/>
    </source>
</evidence>
<dbReference type="Proteomes" id="UP001369815">
    <property type="component" value="Unassembled WGS sequence"/>
</dbReference>
<dbReference type="InterPro" id="IPR026893">
    <property type="entry name" value="Tyr/Ser_Pase_IphP-type"/>
</dbReference>
<dbReference type="PROSITE" id="PS00383">
    <property type="entry name" value="TYR_PHOSPHATASE_1"/>
    <property type="match status" value="1"/>
</dbReference>
<evidence type="ECO:0000313" key="1">
    <source>
        <dbReference type="EMBL" id="KAK6956448.1"/>
    </source>
</evidence>
<organism evidence="1 2">
    <name type="scientific">Daldinia eschscholtzii</name>
    <dbReference type="NCBI Taxonomy" id="292717"/>
    <lineage>
        <taxon>Eukaryota</taxon>
        <taxon>Fungi</taxon>
        <taxon>Dikarya</taxon>
        <taxon>Ascomycota</taxon>
        <taxon>Pezizomycotina</taxon>
        <taxon>Sordariomycetes</taxon>
        <taxon>Xylariomycetidae</taxon>
        <taxon>Xylariales</taxon>
        <taxon>Hypoxylaceae</taxon>
        <taxon>Daldinia</taxon>
    </lineage>
</organism>
<dbReference type="AlphaFoldDB" id="A0AAX6MUY2"/>
<dbReference type="SUPFAM" id="SSF52799">
    <property type="entry name" value="(Phosphotyrosine protein) phosphatases II"/>
    <property type="match status" value="1"/>
</dbReference>
<dbReference type="Gene3D" id="3.90.190.10">
    <property type="entry name" value="Protein tyrosine phosphatase superfamily"/>
    <property type="match status" value="1"/>
</dbReference>